<dbReference type="NCBIfam" id="NF001221">
    <property type="entry name" value="PRK00197.1"/>
    <property type="match status" value="1"/>
</dbReference>
<evidence type="ECO:0000256" key="7">
    <source>
        <dbReference type="ARBA" id="ARBA00049024"/>
    </source>
</evidence>
<reference evidence="9" key="1">
    <citation type="journal article" date="2013" name="Environ. Microbiol.">
        <title>Microbiota from the distal guts of lean and obese adolescents exhibit partial functional redundancy besides clear differences in community structure.</title>
        <authorList>
            <person name="Ferrer M."/>
            <person name="Ruiz A."/>
            <person name="Lanza F."/>
            <person name="Haange S.B."/>
            <person name="Oberbach A."/>
            <person name="Till H."/>
            <person name="Bargiela R."/>
            <person name="Campoy C."/>
            <person name="Segura M.T."/>
            <person name="Richter M."/>
            <person name="von Bergen M."/>
            <person name="Seifert J."/>
            <person name="Suarez A."/>
        </authorList>
    </citation>
    <scope>NUCLEOTIDE SEQUENCE</scope>
</reference>
<dbReference type="InterPro" id="IPR016162">
    <property type="entry name" value="Ald_DH_N"/>
</dbReference>
<keyword evidence="6" id="KW-0560">Oxidoreductase</keyword>
<dbReference type="PROSITE" id="PS01223">
    <property type="entry name" value="PROA"/>
    <property type="match status" value="1"/>
</dbReference>
<evidence type="ECO:0000256" key="4">
    <source>
        <dbReference type="ARBA" id="ARBA00022650"/>
    </source>
</evidence>
<dbReference type="GO" id="GO:0055129">
    <property type="term" value="P:L-proline biosynthetic process"/>
    <property type="evidence" value="ECO:0007669"/>
    <property type="project" value="UniProtKB-UniPathway"/>
</dbReference>
<organism evidence="9">
    <name type="scientific">human gut metagenome</name>
    <dbReference type="NCBI Taxonomy" id="408170"/>
    <lineage>
        <taxon>unclassified sequences</taxon>
        <taxon>metagenomes</taxon>
        <taxon>organismal metagenomes</taxon>
    </lineage>
</organism>
<evidence type="ECO:0000259" key="8">
    <source>
        <dbReference type="Pfam" id="PF00171"/>
    </source>
</evidence>
<dbReference type="SUPFAM" id="SSF53720">
    <property type="entry name" value="ALDH-like"/>
    <property type="match status" value="1"/>
</dbReference>
<protein>
    <recommendedName>
        <fullName evidence="2">glutamate-5-semialdehyde dehydrogenase</fullName>
        <ecNumber evidence="2">1.2.1.41</ecNumber>
    </recommendedName>
</protein>
<dbReference type="Gene3D" id="3.40.605.10">
    <property type="entry name" value="Aldehyde Dehydrogenase, Chain A, domain 1"/>
    <property type="match status" value="1"/>
</dbReference>
<evidence type="ECO:0000256" key="5">
    <source>
        <dbReference type="ARBA" id="ARBA00022857"/>
    </source>
</evidence>
<evidence type="ECO:0000313" key="9">
    <source>
        <dbReference type="EMBL" id="EKC53790.1"/>
    </source>
</evidence>
<comment type="catalytic activity">
    <reaction evidence="7">
        <text>L-glutamate 5-semialdehyde + phosphate + NADP(+) = L-glutamyl 5-phosphate + NADPH + H(+)</text>
        <dbReference type="Rhea" id="RHEA:19541"/>
        <dbReference type="ChEBI" id="CHEBI:15378"/>
        <dbReference type="ChEBI" id="CHEBI:43474"/>
        <dbReference type="ChEBI" id="CHEBI:57783"/>
        <dbReference type="ChEBI" id="CHEBI:58066"/>
        <dbReference type="ChEBI" id="CHEBI:58274"/>
        <dbReference type="ChEBI" id="CHEBI:58349"/>
        <dbReference type="EC" id="1.2.1.41"/>
    </reaction>
</comment>
<dbReference type="InterPro" id="IPR016163">
    <property type="entry name" value="Ald_DH_C"/>
</dbReference>
<dbReference type="EC" id="1.2.1.41" evidence="2"/>
<dbReference type="InterPro" id="IPR015590">
    <property type="entry name" value="Aldehyde_DH_dom"/>
</dbReference>
<dbReference type="FunFam" id="3.40.309.10:FF:000006">
    <property type="entry name" value="Gamma-glutamyl phosphate reductase"/>
    <property type="match status" value="1"/>
</dbReference>
<keyword evidence="4" id="KW-0641">Proline biosynthesis</keyword>
<dbReference type="Pfam" id="PF00171">
    <property type="entry name" value="Aldedh"/>
    <property type="match status" value="1"/>
</dbReference>
<dbReference type="PANTHER" id="PTHR11063:SF8">
    <property type="entry name" value="DELTA-1-PYRROLINE-5-CARBOXYLATE SYNTHASE"/>
    <property type="match status" value="1"/>
</dbReference>
<evidence type="ECO:0000256" key="3">
    <source>
        <dbReference type="ARBA" id="ARBA00022605"/>
    </source>
</evidence>
<dbReference type="Gene3D" id="3.40.309.10">
    <property type="entry name" value="Aldehyde Dehydrogenase, Chain A, domain 2"/>
    <property type="match status" value="1"/>
</dbReference>
<keyword evidence="3" id="KW-0028">Amino-acid biosynthesis</keyword>
<keyword evidence="5" id="KW-0521">NADP</keyword>
<evidence type="ECO:0000256" key="1">
    <source>
        <dbReference type="ARBA" id="ARBA00004985"/>
    </source>
</evidence>
<dbReference type="InterPro" id="IPR020593">
    <property type="entry name" value="G-glutamylP_reductase_CS"/>
</dbReference>
<feature type="non-terminal residue" evidence="9">
    <location>
        <position position="290"/>
    </location>
</feature>
<evidence type="ECO:0000256" key="6">
    <source>
        <dbReference type="ARBA" id="ARBA00023002"/>
    </source>
</evidence>
<dbReference type="CDD" id="cd07079">
    <property type="entry name" value="ALDH_F18-19_ProA-GPR"/>
    <property type="match status" value="1"/>
</dbReference>
<accession>K1SJ21</accession>
<dbReference type="EMBL" id="AJWZ01008554">
    <property type="protein sequence ID" value="EKC53790.1"/>
    <property type="molecule type" value="Genomic_DNA"/>
</dbReference>
<dbReference type="UniPathway" id="UPA00098">
    <property type="reaction ID" value="UER00360"/>
</dbReference>
<sequence>RLLLSPDRIDGMAKGVIEVADLPDPVGKTLSDITRPNGLRVKKVSVPLGVIAVIFEARPNVTSDAASLCLKSGNCSVLRGGKEAIHSNTAIFNVMRAALKKSPLPEDCIQFITDISHESANELMTMNKYVDVLIPRGSARLIGTVVKNSTVPVIETGVGNCHIYVDKDADLDMAADIIFNAKTSRPSVCNAAESLLIHKDVAEKALKLIKKRLDEKNVELRGDKTSKEILPDIKEASEDDWGREYLDYIMSVKIVDNIDEAIEHIYEYGTGHSECIVTENDEAANELCRE</sequence>
<proteinExistence type="predicted"/>
<dbReference type="NCBIfam" id="TIGR00407">
    <property type="entry name" value="proA"/>
    <property type="match status" value="1"/>
</dbReference>
<comment type="caution">
    <text evidence="9">The sequence shown here is derived from an EMBL/GenBank/DDBJ whole genome shotgun (WGS) entry which is preliminary data.</text>
</comment>
<feature type="domain" description="Aldehyde dehydrogenase" evidence="8">
    <location>
        <begin position="42"/>
        <end position="219"/>
    </location>
</feature>
<name>K1SJ21_9ZZZZ</name>
<dbReference type="InterPro" id="IPR016161">
    <property type="entry name" value="Ald_DH/histidinol_DH"/>
</dbReference>
<comment type="pathway">
    <text evidence="1">Amino-acid biosynthesis; L-proline biosynthesis; L-glutamate 5-semialdehyde from L-glutamate: step 2/2.</text>
</comment>
<evidence type="ECO:0000256" key="2">
    <source>
        <dbReference type="ARBA" id="ARBA00013002"/>
    </source>
</evidence>
<dbReference type="GO" id="GO:0004350">
    <property type="term" value="F:glutamate-5-semialdehyde dehydrogenase activity"/>
    <property type="evidence" value="ECO:0007669"/>
    <property type="project" value="UniProtKB-EC"/>
</dbReference>
<dbReference type="AlphaFoldDB" id="K1SJ21"/>
<dbReference type="PANTHER" id="PTHR11063">
    <property type="entry name" value="GLUTAMATE SEMIALDEHYDE DEHYDROGENASE"/>
    <property type="match status" value="1"/>
</dbReference>
<dbReference type="InterPro" id="IPR000965">
    <property type="entry name" value="GPR_dom"/>
</dbReference>
<gene>
    <name evidence="9" type="ORF">OBE_12418</name>
</gene>
<feature type="non-terminal residue" evidence="9">
    <location>
        <position position="1"/>
    </location>
</feature>